<dbReference type="Proteomes" id="UP000625711">
    <property type="component" value="Unassembled WGS sequence"/>
</dbReference>
<feature type="region of interest" description="Disordered" evidence="1">
    <location>
        <begin position="1"/>
        <end position="20"/>
    </location>
</feature>
<feature type="non-terminal residue" evidence="2">
    <location>
        <position position="1"/>
    </location>
</feature>
<organism evidence="2 3">
    <name type="scientific">Rhynchophorus ferrugineus</name>
    <name type="common">Red palm weevil</name>
    <name type="synonym">Curculio ferrugineus</name>
    <dbReference type="NCBI Taxonomy" id="354439"/>
    <lineage>
        <taxon>Eukaryota</taxon>
        <taxon>Metazoa</taxon>
        <taxon>Ecdysozoa</taxon>
        <taxon>Arthropoda</taxon>
        <taxon>Hexapoda</taxon>
        <taxon>Insecta</taxon>
        <taxon>Pterygota</taxon>
        <taxon>Neoptera</taxon>
        <taxon>Endopterygota</taxon>
        <taxon>Coleoptera</taxon>
        <taxon>Polyphaga</taxon>
        <taxon>Cucujiformia</taxon>
        <taxon>Curculionidae</taxon>
        <taxon>Dryophthorinae</taxon>
        <taxon>Rhynchophorus</taxon>
    </lineage>
</organism>
<sequence length="136" mass="14478">NRDYSAGTTNARSFTESESHSVARTEFGSPDFSSRVESALARFLVRNFGTFINTFPKTLSTLSTLRIGSALGPGGVDAGAIGGGGRVRYEGALDGTNLRVDKIRDLPVAMADFARANVAPYHSTLLIRALATHEKS</sequence>
<name>A0A834I8C2_RHYFE</name>
<accession>A0A834I8C2</accession>
<dbReference type="AlphaFoldDB" id="A0A834I8C2"/>
<feature type="compositionally biased region" description="Polar residues" evidence="1">
    <location>
        <begin position="1"/>
        <end position="14"/>
    </location>
</feature>
<comment type="caution">
    <text evidence="2">The sequence shown here is derived from an EMBL/GenBank/DDBJ whole genome shotgun (WGS) entry which is preliminary data.</text>
</comment>
<gene>
    <name evidence="2" type="ORF">GWI33_012413</name>
</gene>
<evidence type="ECO:0000313" key="2">
    <source>
        <dbReference type="EMBL" id="KAF7274924.1"/>
    </source>
</evidence>
<dbReference type="EMBL" id="JAACXV010011817">
    <property type="protein sequence ID" value="KAF7274924.1"/>
    <property type="molecule type" value="Genomic_DNA"/>
</dbReference>
<proteinExistence type="predicted"/>
<evidence type="ECO:0000313" key="3">
    <source>
        <dbReference type="Proteomes" id="UP000625711"/>
    </source>
</evidence>
<protein>
    <submittedName>
        <fullName evidence="2">Uncharacterized protein</fullName>
    </submittedName>
</protein>
<evidence type="ECO:0000256" key="1">
    <source>
        <dbReference type="SAM" id="MobiDB-lite"/>
    </source>
</evidence>
<keyword evidence="3" id="KW-1185">Reference proteome</keyword>
<reference evidence="2" key="1">
    <citation type="submission" date="2020-08" db="EMBL/GenBank/DDBJ databases">
        <title>Genome sequencing and assembly of the red palm weevil Rhynchophorus ferrugineus.</title>
        <authorList>
            <person name="Dias G.B."/>
            <person name="Bergman C.M."/>
            <person name="Manee M."/>
        </authorList>
    </citation>
    <scope>NUCLEOTIDE SEQUENCE</scope>
    <source>
        <strain evidence="2">AA-2017</strain>
        <tissue evidence="2">Whole larva</tissue>
    </source>
</reference>